<evidence type="ECO:0000256" key="1">
    <source>
        <dbReference type="SAM" id="SignalP"/>
    </source>
</evidence>
<sequence length="429" mass="46811">MKGKVLSLGAAALLAGGAFLLSGQTASSNAQDLLGVSFVDNVKPYLEFRPRYEYVDVDNSSNKEANALTIRTKIGVKIGTVLGVNGLSAVLEAIDVSALVDDYSPQKSNYETVLDPDNTRITQAYVAYSLGNYTFVAGRKYVIIDDHRFIGTIGWRQMPQSFGVLAVAGKPIPGLDFLLAGIYERKFIVDGGNIDWKLDKMPIVLDVNYKVVPQLRVKGFAYLLTDIHNTYGVKASGAIDLGGIKVSYLGEYAKQTDPYQKDNASTKPDIDTDYYRLKVGASSMGFFGNIMYTYFGDAGGKNAGFSVPLATNHKFDGWADVLLLGAANGFYYGMKEWCISAGYKNPAIGKIMVAYLKFDSDKNPGIGKSIGSEIDALYAKKLTKRLSFLAKAAWYNADNGYCIGSTCNATTAKGTKDVTKYWLQLDYKY</sequence>
<organism evidence="2 3">
    <name type="scientific">Persephonella atlantica</name>
    <dbReference type="NCBI Taxonomy" id="2699429"/>
    <lineage>
        <taxon>Bacteria</taxon>
        <taxon>Pseudomonadati</taxon>
        <taxon>Aquificota</taxon>
        <taxon>Aquificia</taxon>
        <taxon>Aquificales</taxon>
        <taxon>Hydrogenothermaceae</taxon>
        <taxon>Persephonella</taxon>
    </lineage>
</organism>
<gene>
    <name evidence="2" type="ORF">GWK41_02955</name>
</gene>
<evidence type="ECO:0000313" key="2">
    <source>
        <dbReference type="EMBL" id="MBK3332025.1"/>
    </source>
</evidence>
<evidence type="ECO:0000313" key="3">
    <source>
        <dbReference type="Proteomes" id="UP000772812"/>
    </source>
</evidence>
<dbReference type="RefSeq" id="WP_200673418.1">
    <property type="nucleotide sequence ID" value="NZ_JAACYA010000001.1"/>
</dbReference>
<feature type="chain" id="PRO_5045047926" description="Alginate export domain-containing protein" evidence="1">
    <location>
        <begin position="31"/>
        <end position="429"/>
    </location>
</feature>
<reference evidence="2 3" key="1">
    <citation type="journal article" date="2021" name="Syst. Appl. Microbiol.">
        <title>Persephonella atlantica sp. nov.: How to adapt to physico-chemical gradients in high temperature hydrothermal habitats.</title>
        <authorList>
            <person name="Francois D.X."/>
            <person name="Godfroy A."/>
            <person name="Mathien C."/>
            <person name="Aube J."/>
            <person name="Cathalot C."/>
            <person name="Lesongeur F."/>
            <person name="L'Haridon S."/>
            <person name="Philippon X."/>
            <person name="Roussel E.G."/>
        </authorList>
    </citation>
    <scope>NUCLEOTIDE SEQUENCE [LARGE SCALE GENOMIC DNA]</scope>
    <source>
        <strain evidence="2 3">MO1340</strain>
    </source>
</reference>
<proteinExistence type="predicted"/>
<keyword evidence="3" id="KW-1185">Reference proteome</keyword>
<name>A0ABS1GGN8_9AQUI</name>
<keyword evidence="1" id="KW-0732">Signal</keyword>
<evidence type="ECO:0008006" key="4">
    <source>
        <dbReference type="Google" id="ProtNLM"/>
    </source>
</evidence>
<dbReference type="EMBL" id="JAACYA010000001">
    <property type="protein sequence ID" value="MBK3332025.1"/>
    <property type="molecule type" value="Genomic_DNA"/>
</dbReference>
<feature type="signal peptide" evidence="1">
    <location>
        <begin position="1"/>
        <end position="30"/>
    </location>
</feature>
<dbReference type="Proteomes" id="UP000772812">
    <property type="component" value="Unassembled WGS sequence"/>
</dbReference>
<dbReference type="Gene3D" id="2.40.160.10">
    <property type="entry name" value="Porin"/>
    <property type="match status" value="1"/>
</dbReference>
<accession>A0ABS1GGN8</accession>
<comment type="caution">
    <text evidence="2">The sequence shown here is derived from an EMBL/GenBank/DDBJ whole genome shotgun (WGS) entry which is preliminary data.</text>
</comment>
<dbReference type="InterPro" id="IPR023614">
    <property type="entry name" value="Porin_dom_sf"/>
</dbReference>
<protein>
    <recommendedName>
        <fullName evidence="4">Alginate export domain-containing protein</fullName>
    </recommendedName>
</protein>